<dbReference type="PANTHER" id="PTHR34591">
    <property type="entry name" value="OS03G0653100 PROTEIN-RELATED"/>
    <property type="match status" value="1"/>
</dbReference>
<keyword evidence="3" id="KW-1185">Reference proteome</keyword>
<dbReference type="AlphaFoldDB" id="M0YH77"/>
<evidence type="ECO:0000313" key="3">
    <source>
        <dbReference type="Proteomes" id="UP000011116"/>
    </source>
</evidence>
<evidence type="ECO:0000256" key="1">
    <source>
        <dbReference type="SAM" id="MobiDB-lite"/>
    </source>
</evidence>
<feature type="compositionally biased region" description="Low complexity" evidence="1">
    <location>
        <begin position="1"/>
        <end position="21"/>
    </location>
</feature>
<dbReference type="InParanoid" id="M0YH77"/>
<evidence type="ECO:0008006" key="4">
    <source>
        <dbReference type="Google" id="ProtNLM"/>
    </source>
</evidence>
<dbReference type="RefSeq" id="XP_044979128.1">
    <property type="nucleotide sequence ID" value="XM_045123193.1"/>
</dbReference>
<dbReference type="EnsemblPlants" id="HORVU.MOREX.r3.4HG0386520.1">
    <property type="protein sequence ID" value="HORVU.MOREX.r3.4HG0386520.1"/>
    <property type="gene ID" value="HORVU.MOREX.r3.4HG0386520"/>
</dbReference>
<dbReference type="Proteomes" id="UP000011116">
    <property type="component" value="Chromosome 4H"/>
</dbReference>
<dbReference type="Gramene" id="HORVU.MOREX.r3.4HG0386520.1">
    <property type="protein sequence ID" value="HORVU.MOREX.r3.4HG0386520.1"/>
    <property type="gene ID" value="HORVU.MOREX.r3.4HG0386520"/>
</dbReference>
<dbReference type="KEGG" id="hvg:123446621"/>
<reference evidence="3" key="1">
    <citation type="journal article" date="2012" name="Nature">
        <title>A physical, genetic and functional sequence assembly of the barley genome.</title>
        <authorList>
            <consortium name="The International Barley Genome Sequencing Consortium"/>
            <person name="Mayer K.F."/>
            <person name="Waugh R."/>
            <person name="Brown J.W."/>
            <person name="Schulman A."/>
            <person name="Langridge P."/>
            <person name="Platzer M."/>
            <person name="Fincher G.B."/>
            <person name="Muehlbauer G.J."/>
            <person name="Sato K."/>
            <person name="Close T.J."/>
            <person name="Wise R.P."/>
            <person name="Stein N."/>
        </authorList>
    </citation>
    <scope>NUCLEOTIDE SEQUENCE [LARGE SCALE GENOMIC DNA]</scope>
    <source>
        <strain evidence="3">cv. Morex</strain>
    </source>
</reference>
<dbReference type="ExpressionAtlas" id="M0YH77">
    <property type="expression patterns" value="baseline"/>
</dbReference>
<dbReference type="PaxDb" id="4513-MLOC_69299.2"/>
<dbReference type="GeneID" id="123446621"/>
<protein>
    <recommendedName>
        <fullName evidence="4">F-box associated domain-containing protein</fullName>
    </recommendedName>
</protein>
<accession>M0YH77</accession>
<dbReference type="PANTHER" id="PTHR34591:SF21">
    <property type="entry name" value="F-BOX DOMAIN CONTAINING PROTEIN, EXPRESSED"/>
    <property type="match status" value="1"/>
</dbReference>
<dbReference type="FunCoup" id="M0YH77">
    <property type="interactions" value="59"/>
</dbReference>
<reference evidence="2" key="3">
    <citation type="submission" date="2022-01" db="UniProtKB">
        <authorList>
            <consortium name="EnsemblPlants"/>
        </authorList>
    </citation>
    <scope>IDENTIFICATION</scope>
    <source>
        <strain evidence="2">subsp. vulgare</strain>
    </source>
</reference>
<sequence>MDDPQQAEMAPPEDAPAGAPARPLPHSVRGVFVNYIDYRRPRFFARPSARPAVDYGDLDFLPDYSRGYNSILDHCNGLLLYGNAWLYCVANPATRRWARLPRMDANDYVPYLVFDPALSHGYEVLLIRREPEKPKKFDLIEFLSLLDDVSGVEEDTENEGQGEPAVEPLPLMQSIDDLHRLTEWPPSEWTLPVFSLATGEWQERSFVREGEAVKTMASMQLDAVQPMEWGPRWRYSVYWRGALYVHCRGGFVARLSLSDDRYLVFNTPVDVEESKHARPYLGKSEKGVYFATVHKYNNLLRVWNLTESSGQLDWVLKHTIELDESTLWAAARFYQHKIKGPWILEDDNNDDVKNKILPLKENIEWNSDDDNVMSDEGGCEDQYGHIYFLGFHPYKEVIFLGLSFIGVAYHLNSSKVQYLGKLHPKDYCTTYSNGIYESFMYTPCMVGEL</sequence>
<dbReference type="STRING" id="112509.M0YH77"/>
<proteinExistence type="predicted"/>
<reference evidence="2" key="2">
    <citation type="submission" date="2020-10" db="EMBL/GenBank/DDBJ databases">
        <authorList>
            <person name="Scholz U."/>
            <person name="Mascher M."/>
            <person name="Fiebig A."/>
        </authorList>
    </citation>
    <scope>NUCLEOTIDE SEQUENCE [LARGE SCALE GENOMIC DNA]</scope>
    <source>
        <strain evidence="2">cv. Morex</strain>
    </source>
</reference>
<evidence type="ECO:0000313" key="2">
    <source>
        <dbReference type="EnsemblPlants" id="HORVU.MOREX.r3.4HG0386520.1"/>
    </source>
</evidence>
<dbReference type="OrthoDB" id="627403at2759"/>
<dbReference type="eggNOG" id="ENOG502R3XD">
    <property type="taxonomic scope" value="Eukaryota"/>
</dbReference>
<feature type="region of interest" description="Disordered" evidence="1">
    <location>
        <begin position="1"/>
        <end position="23"/>
    </location>
</feature>
<name>M0YH77_HORVV</name>
<gene>
    <name evidence="2" type="primary">LOC123446621</name>
</gene>
<organism evidence="2 3">
    <name type="scientific">Hordeum vulgare subsp. vulgare</name>
    <name type="common">Domesticated barley</name>
    <dbReference type="NCBI Taxonomy" id="112509"/>
    <lineage>
        <taxon>Eukaryota</taxon>
        <taxon>Viridiplantae</taxon>
        <taxon>Streptophyta</taxon>
        <taxon>Embryophyta</taxon>
        <taxon>Tracheophyta</taxon>
        <taxon>Spermatophyta</taxon>
        <taxon>Magnoliopsida</taxon>
        <taxon>Liliopsida</taxon>
        <taxon>Poales</taxon>
        <taxon>Poaceae</taxon>
        <taxon>BOP clade</taxon>
        <taxon>Pooideae</taxon>
        <taxon>Triticodae</taxon>
        <taxon>Triticeae</taxon>
        <taxon>Hordeinae</taxon>
        <taxon>Hordeum</taxon>
    </lineage>
</organism>
<dbReference type="Gramene" id="HORVU.MOREX.r2.4HG0321570.1">
    <property type="protein sequence ID" value="HORVU.MOREX.r2.4HG0321570.1"/>
    <property type="gene ID" value="HORVU.MOREX.r2.4HG0321570"/>
</dbReference>